<evidence type="ECO:0000256" key="1">
    <source>
        <dbReference type="ARBA" id="ARBA00004370"/>
    </source>
</evidence>
<dbReference type="GeneID" id="136797746"/>
<comment type="catalytic activity">
    <reaction evidence="12">
        <text>ATP + H2O = ADP + phosphate + H(+)</text>
        <dbReference type="Rhea" id="RHEA:13065"/>
        <dbReference type="ChEBI" id="CHEBI:15377"/>
        <dbReference type="ChEBI" id="CHEBI:15378"/>
        <dbReference type="ChEBI" id="CHEBI:30616"/>
        <dbReference type="ChEBI" id="CHEBI:43474"/>
        <dbReference type="ChEBI" id="CHEBI:456216"/>
    </reaction>
    <physiologicalReaction direction="left-to-right" evidence="12">
        <dbReference type="Rhea" id="RHEA:13066"/>
    </physiologicalReaction>
</comment>
<dbReference type="GO" id="GO:0005829">
    <property type="term" value="C:cytosol"/>
    <property type="evidence" value="ECO:0007669"/>
    <property type="project" value="TreeGrafter"/>
</dbReference>
<keyword evidence="8" id="KW-0653">Protein transport</keyword>
<dbReference type="InterPro" id="IPR027417">
    <property type="entry name" value="P-loop_NTPase"/>
</dbReference>
<evidence type="ECO:0000256" key="10">
    <source>
        <dbReference type="ARBA" id="ARBA00032509"/>
    </source>
</evidence>
<dbReference type="AlphaFoldDB" id="A0A7M5VDL4"/>
<dbReference type="EnsemblMetazoa" id="CLYHEMT008783.1">
    <property type="protein sequence ID" value="CLYHEMP008783.1"/>
    <property type="gene ID" value="CLYHEMG008783"/>
</dbReference>
<dbReference type="InterPro" id="IPR041569">
    <property type="entry name" value="AAA_lid_3"/>
</dbReference>
<dbReference type="SUPFAM" id="SSF54585">
    <property type="entry name" value="Cdc48 domain 2-like"/>
    <property type="match status" value="1"/>
</dbReference>
<dbReference type="RefSeq" id="XP_066910438.1">
    <property type="nucleotide sequence ID" value="XM_067054337.1"/>
</dbReference>
<dbReference type="Pfam" id="PF00004">
    <property type="entry name" value="AAA"/>
    <property type="match status" value="2"/>
</dbReference>
<name>A0A7M5VDL4_9CNID</name>
<organism evidence="14 15">
    <name type="scientific">Clytia hemisphaerica</name>
    <dbReference type="NCBI Taxonomy" id="252671"/>
    <lineage>
        <taxon>Eukaryota</taxon>
        <taxon>Metazoa</taxon>
        <taxon>Cnidaria</taxon>
        <taxon>Hydrozoa</taxon>
        <taxon>Hydroidolina</taxon>
        <taxon>Leptothecata</taxon>
        <taxon>Obeliida</taxon>
        <taxon>Clytiidae</taxon>
        <taxon>Clytia</taxon>
    </lineage>
</organism>
<evidence type="ECO:0000256" key="3">
    <source>
        <dbReference type="ARBA" id="ARBA00022448"/>
    </source>
</evidence>
<dbReference type="InterPro" id="IPR003960">
    <property type="entry name" value="ATPase_AAA_CS"/>
</dbReference>
<dbReference type="InterPro" id="IPR015342">
    <property type="entry name" value="PEX1-N_C-lobe"/>
</dbReference>
<dbReference type="Proteomes" id="UP000594262">
    <property type="component" value="Unplaced"/>
</dbReference>
<comment type="similarity">
    <text evidence="2">Belongs to the AAA ATPase family.</text>
</comment>
<evidence type="ECO:0000259" key="13">
    <source>
        <dbReference type="SMART" id="SM00382"/>
    </source>
</evidence>
<dbReference type="Gene3D" id="3.10.330.10">
    <property type="match status" value="1"/>
</dbReference>
<dbReference type="GO" id="GO:0005524">
    <property type="term" value="F:ATP binding"/>
    <property type="evidence" value="ECO:0007669"/>
    <property type="project" value="UniProtKB-KW"/>
</dbReference>
<accession>A0A7M5VDL4</accession>
<evidence type="ECO:0000256" key="4">
    <source>
        <dbReference type="ARBA" id="ARBA00022593"/>
    </source>
</evidence>
<dbReference type="InterPro" id="IPR050168">
    <property type="entry name" value="AAA_ATPase_domain"/>
</dbReference>
<evidence type="ECO:0000313" key="14">
    <source>
        <dbReference type="EnsemblMetazoa" id="CLYHEMP008783.1"/>
    </source>
</evidence>
<dbReference type="Pfam" id="PF17862">
    <property type="entry name" value="AAA_lid_3"/>
    <property type="match status" value="1"/>
</dbReference>
<dbReference type="OrthoDB" id="5965142at2759"/>
<evidence type="ECO:0000256" key="6">
    <source>
        <dbReference type="ARBA" id="ARBA00022801"/>
    </source>
</evidence>
<evidence type="ECO:0000256" key="8">
    <source>
        <dbReference type="ARBA" id="ARBA00022927"/>
    </source>
</evidence>
<feature type="domain" description="AAA+ ATPase" evidence="13">
    <location>
        <begin position="467"/>
        <end position="615"/>
    </location>
</feature>
<dbReference type="GO" id="GO:0016558">
    <property type="term" value="P:protein import into peroxisome matrix"/>
    <property type="evidence" value="ECO:0007669"/>
    <property type="project" value="TreeGrafter"/>
</dbReference>
<keyword evidence="4" id="KW-0962">Peroxisome biogenesis</keyword>
<dbReference type="Pfam" id="PF09262">
    <property type="entry name" value="PEX-1N"/>
    <property type="match status" value="1"/>
</dbReference>
<evidence type="ECO:0000256" key="5">
    <source>
        <dbReference type="ARBA" id="ARBA00022741"/>
    </source>
</evidence>
<evidence type="ECO:0000256" key="7">
    <source>
        <dbReference type="ARBA" id="ARBA00022840"/>
    </source>
</evidence>
<protein>
    <recommendedName>
        <fullName evidence="11">Peroxisomal ATPase PEX1</fullName>
    </recommendedName>
    <alternativeName>
        <fullName evidence="10">Peroxin-1</fullName>
    </alternativeName>
</protein>
<keyword evidence="6" id="KW-0378">Hydrolase</keyword>
<dbReference type="PANTHER" id="PTHR23077">
    <property type="entry name" value="AAA-FAMILY ATPASE"/>
    <property type="match status" value="1"/>
</dbReference>
<dbReference type="GO" id="GO:0016887">
    <property type="term" value="F:ATP hydrolysis activity"/>
    <property type="evidence" value="ECO:0007669"/>
    <property type="project" value="InterPro"/>
</dbReference>
<evidence type="ECO:0000256" key="11">
    <source>
        <dbReference type="ARBA" id="ARBA00034532"/>
    </source>
</evidence>
<dbReference type="FunFam" id="3.40.50.300:FF:000149">
    <property type="entry name" value="Nuclear valosin-containing protein-like"/>
    <property type="match status" value="1"/>
</dbReference>
<comment type="subcellular location">
    <subcellularLocation>
        <location evidence="1">Membrane</location>
    </subcellularLocation>
</comment>
<dbReference type="SUPFAM" id="SSF52540">
    <property type="entry name" value="P-loop containing nucleoside triphosphate hydrolases"/>
    <property type="match status" value="2"/>
</dbReference>
<dbReference type="InterPro" id="IPR003593">
    <property type="entry name" value="AAA+_ATPase"/>
</dbReference>
<keyword evidence="15" id="KW-1185">Reference proteome</keyword>
<keyword evidence="5" id="KW-0547">Nucleotide-binding</keyword>
<evidence type="ECO:0000313" key="15">
    <source>
        <dbReference type="Proteomes" id="UP000594262"/>
    </source>
</evidence>
<keyword evidence="7" id="KW-0067">ATP-binding</keyword>
<dbReference type="Gene3D" id="1.10.8.60">
    <property type="match status" value="1"/>
</dbReference>
<dbReference type="PROSITE" id="PS00674">
    <property type="entry name" value="AAA"/>
    <property type="match status" value="1"/>
</dbReference>
<keyword evidence="9" id="KW-0472">Membrane</keyword>
<reference evidence="14" key="1">
    <citation type="submission" date="2021-01" db="UniProtKB">
        <authorList>
            <consortium name="EnsemblMetazoa"/>
        </authorList>
    </citation>
    <scope>IDENTIFICATION</scope>
</reference>
<evidence type="ECO:0000256" key="9">
    <source>
        <dbReference type="ARBA" id="ARBA00023136"/>
    </source>
</evidence>
<feature type="domain" description="AAA+ ATPase" evidence="13">
    <location>
        <begin position="758"/>
        <end position="894"/>
    </location>
</feature>
<keyword evidence="3" id="KW-0813">Transport</keyword>
<evidence type="ECO:0000256" key="2">
    <source>
        <dbReference type="ARBA" id="ARBA00006914"/>
    </source>
</evidence>
<dbReference type="InterPro" id="IPR029067">
    <property type="entry name" value="CDC48_domain_2-like_sf"/>
</dbReference>
<dbReference type="GO" id="GO:0005778">
    <property type="term" value="C:peroxisomal membrane"/>
    <property type="evidence" value="ECO:0007669"/>
    <property type="project" value="TreeGrafter"/>
</dbReference>
<dbReference type="SMART" id="SM00382">
    <property type="entry name" value="AAA"/>
    <property type="match status" value="2"/>
</dbReference>
<dbReference type="Gene3D" id="3.40.50.300">
    <property type="entry name" value="P-loop containing nucleotide triphosphate hydrolases"/>
    <property type="match status" value="2"/>
</dbReference>
<dbReference type="PANTHER" id="PTHR23077:SF12">
    <property type="entry name" value="PEROXISOMAL ATPASE PEX1"/>
    <property type="match status" value="1"/>
</dbReference>
<sequence length="1018" mass="114263">MVLSIGTIRYSQRNDCFVDLSKDILDSLSFDGASSTAGDHNISTRPILITKDDVTLVTSWSGKYTEDGFVNIDQRFAQENKIENDSQVLVQFIGDGVLPAHKVEVTPLTDRDWTMVNTNATSVESLLRERIQYVRKDMIIPFHVTPSVVFLLKVLSVEPGPMGRLEELTELHVIPNADNTTTNTNVQGSPSDLEIKQSHLDQRFCIRSITDLKPVIDLETNVLPPYQAFLNRKLIESLGSDSCMKGQTRFYGEIVVDSVGQSQTQQQPIKIAVEICLLSESHFHELLSPSDSVDDLFIFYAHPIILEQLQIKSGSHIRLNCYHKPMELLKGIVLHCESKSQPVEQELKDTFKKYVQKCKELTDSNVLLNQGTLLVFKINNVFYSLVVELMDVVNALCAVVDIENLAFLTYEIDEELTTPASLLVEDVRTKPSSEILQEGNIGEILNEIQTVIDSSDDFQYGPLVAGNQQSILLHGSGDAVSTGIGKSYILHCLMNRFAEKIDYIQTIECVYLHGKKPTKIAAHFTEILDQIQVGSSALVLLDDLDELMPNVDIAQDGMARNQYVIRIVCAFQDFIETIRSSGKPIHILATCSSLDRIHKSLLPESNTHIFHQFIELPSNFDFPTDFFINCQQFSLTKNVRCRLTCSENDTFEDVSKRLQGVNLRDFSIFLQRVCNTIVKVTDSSTNNSEFEVKVTTNELYSIFKDFKHSSKHNIELHKPNPIKWSDIGGLLSVKKLLIETLIWPFKYRELFDKCGIKLQSGALLYGPPGTAKTLLASAAAHESGLNFITIKGPELLSKYVGSSEGNVRDLFARAQAAKPCLLFFDELESLAPRRGHDNTGVTDRVVNQLLTQLDGVESCEGVYVIAATSRPDLIDPALLRPGRIDKSVLCPLPNQNERKEILEILSRDLDLHQDVDFRDLASQTEFFSGADLKALLLNAQLEKIHVLMASRNQLSDDQPVILSMREFDKALSYTQASVSFKERQHYQTIFENFKNGGKTDSTGQNTQLTEQLQRVTLA</sequence>
<proteinExistence type="inferred from homology"/>
<evidence type="ECO:0000256" key="12">
    <source>
        <dbReference type="ARBA" id="ARBA00048778"/>
    </source>
</evidence>
<dbReference type="InterPro" id="IPR003959">
    <property type="entry name" value="ATPase_AAA_core"/>
</dbReference>